<organism evidence="1 2">
    <name type="scientific">Segatella copri</name>
    <dbReference type="NCBI Taxonomy" id="165179"/>
    <lineage>
        <taxon>Bacteria</taxon>
        <taxon>Pseudomonadati</taxon>
        <taxon>Bacteroidota</taxon>
        <taxon>Bacteroidia</taxon>
        <taxon>Bacteroidales</taxon>
        <taxon>Prevotellaceae</taxon>
        <taxon>Segatella</taxon>
    </lineage>
</organism>
<protein>
    <submittedName>
        <fullName evidence="1">Uncharacterized protein</fullName>
    </submittedName>
</protein>
<dbReference type="Proteomes" id="UP001196765">
    <property type="component" value="Unassembled WGS sequence"/>
</dbReference>
<name>A0AAW4N4D6_9BACT</name>
<reference evidence="1" key="1">
    <citation type="submission" date="2021-06" db="EMBL/GenBank/DDBJ databases">
        <title>Collection of gut derived symbiotic bacterial strains cultured from healthy donors.</title>
        <authorList>
            <person name="Lin H."/>
            <person name="Littmann E."/>
            <person name="Pamer E.G."/>
        </authorList>
    </citation>
    <scope>NUCLEOTIDE SEQUENCE</scope>
    <source>
        <strain evidence="1">MSK.21.74</strain>
    </source>
</reference>
<evidence type="ECO:0000313" key="2">
    <source>
        <dbReference type="Proteomes" id="UP001196765"/>
    </source>
</evidence>
<sequence>MKLLSTKFFLHQNKGLNEKKMRIYLKVKKDNAYHVTSLWSKHIKEQILETTEEVSHLWMWESEIYPIFYQEDTHSHFVMVNKERFFFECLMYELCFVWELNDFEGYEDEYFDLASERNVFLGCHKVEPPKEYVYIGSYIHGQEEPLTLPGLVFDPEYAEDGEVLAECMFTSDFEDEKLKRAWAYMSNGNDEECEKDTPAL</sequence>
<dbReference type="RefSeq" id="WP_217745053.1">
    <property type="nucleotide sequence ID" value="NZ_JAHOEI010000081.1"/>
</dbReference>
<comment type="caution">
    <text evidence="1">The sequence shown here is derived from an EMBL/GenBank/DDBJ whole genome shotgun (WGS) entry which is preliminary data.</text>
</comment>
<dbReference type="AlphaFoldDB" id="A0AAW4N4D6"/>
<proteinExistence type="predicted"/>
<accession>A0AAW4N4D6</accession>
<dbReference type="EMBL" id="JAHOEI010000081">
    <property type="protein sequence ID" value="MBV3388923.1"/>
    <property type="molecule type" value="Genomic_DNA"/>
</dbReference>
<gene>
    <name evidence="1" type="ORF">KSW82_14435</name>
</gene>
<evidence type="ECO:0000313" key="1">
    <source>
        <dbReference type="EMBL" id="MBV3388923.1"/>
    </source>
</evidence>